<protein>
    <submittedName>
        <fullName evidence="2">Uncharacterized protein</fullName>
    </submittedName>
</protein>
<name>A0A5J4U236_9EUKA</name>
<dbReference type="Proteomes" id="UP000324800">
    <property type="component" value="Unassembled WGS sequence"/>
</dbReference>
<gene>
    <name evidence="2" type="ORF">EZS28_040056</name>
</gene>
<dbReference type="EMBL" id="SNRW01021683">
    <property type="protein sequence ID" value="KAA6364418.1"/>
    <property type="molecule type" value="Genomic_DNA"/>
</dbReference>
<feature type="non-terminal residue" evidence="2">
    <location>
        <position position="1"/>
    </location>
</feature>
<evidence type="ECO:0000313" key="3">
    <source>
        <dbReference type="Proteomes" id="UP000324800"/>
    </source>
</evidence>
<proteinExistence type="predicted"/>
<dbReference type="AlphaFoldDB" id="A0A5J4U236"/>
<feature type="compositionally biased region" description="Basic and acidic residues" evidence="1">
    <location>
        <begin position="65"/>
        <end position="82"/>
    </location>
</feature>
<comment type="caution">
    <text evidence="2">The sequence shown here is derived from an EMBL/GenBank/DDBJ whole genome shotgun (WGS) entry which is preliminary data.</text>
</comment>
<evidence type="ECO:0000256" key="1">
    <source>
        <dbReference type="SAM" id="MobiDB-lite"/>
    </source>
</evidence>
<feature type="region of interest" description="Disordered" evidence="1">
    <location>
        <begin position="32"/>
        <end position="100"/>
    </location>
</feature>
<sequence length="246" mass="28337">QKAIEGICNRQVAQQCQRYSYESLEDTLAYDQGSCGEDGLRKRSEYSVEYGQRPSRIGSESKQLNGRDHGSLKNIQQEKDLDGSGFHKSGQRSELRQPDQLVEGNVLQRKICTAGPLQDIKSQQRRSGMLKDRNNSNTQAVWLEDIRKEISAKFPLNPIVLGEEQNDKSDKKLELDCLEDDEFESMRIGKLHRSIKLLQAVDTKMWPSYEEAEQGQIVCLFKKTLEQQSLLEQRYHLRDIQMEKAD</sequence>
<accession>A0A5J4U236</accession>
<organism evidence="2 3">
    <name type="scientific">Streblomastix strix</name>
    <dbReference type="NCBI Taxonomy" id="222440"/>
    <lineage>
        <taxon>Eukaryota</taxon>
        <taxon>Metamonada</taxon>
        <taxon>Preaxostyla</taxon>
        <taxon>Oxymonadida</taxon>
        <taxon>Streblomastigidae</taxon>
        <taxon>Streblomastix</taxon>
    </lineage>
</organism>
<reference evidence="2 3" key="1">
    <citation type="submission" date="2019-03" db="EMBL/GenBank/DDBJ databases">
        <title>Single cell metagenomics reveals metabolic interactions within the superorganism composed of flagellate Streblomastix strix and complex community of Bacteroidetes bacteria on its surface.</title>
        <authorList>
            <person name="Treitli S.C."/>
            <person name="Kolisko M."/>
            <person name="Husnik F."/>
            <person name="Keeling P."/>
            <person name="Hampl V."/>
        </authorList>
    </citation>
    <scope>NUCLEOTIDE SEQUENCE [LARGE SCALE GENOMIC DNA]</scope>
    <source>
        <strain evidence="2">ST1C</strain>
    </source>
</reference>
<evidence type="ECO:0000313" key="2">
    <source>
        <dbReference type="EMBL" id="KAA6364418.1"/>
    </source>
</evidence>